<accession>A0A443PE65</accession>
<dbReference type="GO" id="GO:0003950">
    <property type="term" value="F:NAD+ poly-ADP-ribosyltransferase activity"/>
    <property type="evidence" value="ECO:0007669"/>
    <property type="project" value="InterPro"/>
</dbReference>
<evidence type="ECO:0000313" key="8">
    <source>
        <dbReference type="Proteomes" id="UP000283530"/>
    </source>
</evidence>
<dbReference type="Gene3D" id="3.90.228.10">
    <property type="match status" value="1"/>
</dbReference>
<dbReference type="Proteomes" id="UP000283530">
    <property type="component" value="Unassembled WGS sequence"/>
</dbReference>
<evidence type="ECO:0000256" key="1">
    <source>
        <dbReference type="ARBA" id="ARBA00004123"/>
    </source>
</evidence>
<feature type="domain" description="PARP catalytic" evidence="5">
    <location>
        <begin position="258"/>
        <end position="478"/>
    </location>
</feature>
<dbReference type="Pfam" id="PF23467">
    <property type="entry name" value="WWE_5"/>
    <property type="match status" value="1"/>
</dbReference>
<evidence type="ECO:0000313" key="7">
    <source>
        <dbReference type="EMBL" id="RWR89041.1"/>
    </source>
</evidence>
<dbReference type="InterPro" id="IPR022003">
    <property type="entry name" value="RST"/>
</dbReference>
<evidence type="ECO:0000259" key="5">
    <source>
        <dbReference type="PROSITE" id="PS51059"/>
    </source>
</evidence>
<keyword evidence="4" id="KW-0539">Nucleus</keyword>
<evidence type="ECO:0000259" key="6">
    <source>
        <dbReference type="PROSITE" id="PS51879"/>
    </source>
</evidence>
<dbReference type="Pfam" id="PF12174">
    <property type="entry name" value="RST"/>
    <property type="match status" value="1"/>
</dbReference>
<name>A0A443PE65_9MAGN</name>
<dbReference type="EMBL" id="QPKB01000007">
    <property type="protein sequence ID" value="RWR89041.1"/>
    <property type="molecule type" value="Genomic_DNA"/>
</dbReference>
<protein>
    <submittedName>
        <fullName evidence="7">PolyADP-ribose polymerase</fullName>
    </submittedName>
</protein>
<evidence type="ECO:0000256" key="4">
    <source>
        <dbReference type="ARBA" id="ARBA00023242"/>
    </source>
</evidence>
<dbReference type="InterPro" id="IPR044964">
    <property type="entry name" value="RCD1/SRO1-5"/>
</dbReference>
<dbReference type="SUPFAM" id="SSF56399">
    <property type="entry name" value="ADP-ribosylation"/>
    <property type="match status" value="1"/>
</dbReference>
<dbReference type="PANTHER" id="PTHR32263:SF5">
    <property type="entry name" value="INACTIVE POLY [ADP-RIBOSE] POLYMERASE SRO1-RELATED"/>
    <property type="match status" value="1"/>
</dbReference>
<comment type="caution">
    <text evidence="7">The sequence shown here is derived from an EMBL/GenBank/DDBJ whole genome shotgun (WGS) entry which is preliminary data.</text>
</comment>
<evidence type="ECO:0000256" key="2">
    <source>
        <dbReference type="ARBA" id="ARBA00022473"/>
    </source>
</evidence>
<dbReference type="AlphaFoldDB" id="A0A443PE65"/>
<dbReference type="STRING" id="337451.A0A443PE65"/>
<keyword evidence="8" id="KW-1185">Reference proteome</keyword>
<dbReference type="PANTHER" id="PTHR32263">
    <property type="entry name" value="INACTIVE POLY [ADP-RIBOSE] POLYMERASE SRO4-RELATED"/>
    <property type="match status" value="1"/>
</dbReference>
<proteinExistence type="predicted"/>
<dbReference type="InterPro" id="IPR012317">
    <property type="entry name" value="Poly(ADP-ribose)pol_cat_dom"/>
</dbReference>
<dbReference type="OrthoDB" id="6133115at2759"/>
<organism evidence="7 8">
    <name type="scientific">Cinnamomum micranthum f. kanehirae</name>
    <dbReference type="NCBI Taxonomy" id="337451"/>
    <lineage>
        <taxon>Eukaryota</taxon>
        <taxon>Viridiplantae</taxon>
        <taxon>Streptophyta</taxon>
        <taxon>Embryophyta</taxon>
        <taxon>Tracheophyta</taxon>
        <taxon>Spermatophyta</taxon>
        <taxon>Magnoliopsida</taxon>
        <taxon>Magnoliidae</taxon>
        <taxon>Laurales</taxon>
        <taxon>Lauraceae</taxon>
        <taxon>Cinnamomum</taxon>
    </lineage>
</organism>
<keyword evidence="3" id="KW-0346">Stress response</keyword>
<evidence type="ECO:0000256" key="3">
    <source>
        <dbReference type="ARBA" id="ARBA00023016"/>
    </source>
</evidence>
<dbReference type="PROSITE" id="PS51059">
    <property type="entry name" value="PARP_CATALYTIC"/>
    <property type="match status" value="1"/>
</dbReference>
<dbReference type="InterPro" id="IPR057823">
    <property type="entry name" value="WWE_RCD1"/>
</dbReference>
<gene>
    <name evidence="7" type="ORF">CKAN_01808800</name>
</gene>
<dbReference type="GO" id="GO:0005634">
    <property type="term" value="C:nucleus"/>
    <property type="evidence" value="ECO:0007669"/>
    <property type="project" value="UniProtKB-SubCell"/>
</dbReference>
<comment type="subcellular location">
    <subcellularLocation>
        <location evidence="1">Nucleus</location>
    </subcellularLocation>
</comment>
<reference evidence="7 8" key="1">
    <citation type="journal article" date="2019" name="Nat. Plants">
        <title>Stout camphor tree genome fills gaps in understanding of flowering plant genome evolution.</title>
        <authorList>
            <person name="Chaw S.M."/>
            <person name="Liu Y.C."/>
            <person name="Wu Y.W."/>
            <person name="Wang H.Y."/>
            <person name="Lin C.I."/>
            <person name="Wu C.S."/>
            <person name="Ke H.M."/>
            <person name="Chang L.Y."/>
            <person name="Hsu C.Y."/>
            <person name="Yang H.T."/>
            <person name="Sudianto E."/>
            <person name="Hsu M.H."/>
            <person name="Wu K.P."/>
            <person name="Wang L.N."/>
            <person name="Leebens-Mack J.H."/>
            <person name="Tsai I.J."/>
        </authorList>
    </citation>
    <scope>NUCLEOTIDE SEQUENCE [LARGE SCALE GENOMIC DNA]</scope>
    <source>
        <strain evidence="8">cv. Chaw 1501</strain>
        <tissue evidence="7">Young leaves</tissue>
    </source>
</reference>
<sequence length="587" mass="66511">MDVKNAKVMSNGRKVPTDWNTKQVAQPSAACELVRQQVTLDTPLDRHCKRVRLGGCKNNCNCSFRKSVVKNYSDFMKSGLPLFIFSYESREWKILPKEIVPLLKDDFQKKKAITEVVFRGKVFLFDFLHMVQVDTQTSLQQPIAWIDESGKSFFPELELYSNIDELLSPSNGEDQFHVDIDPNKTGKIKLQIAVTGSDISVLGEGNETSIFHSKRPKIEWKKTASDDCRLKQVYSSFDKSVEGFGKGTGENVLCPFSVSEYFGVGSKGGKLDKLVIGGSDYNVIQKMFAVCFGPSFKVSDIVGIFHSSPTDILVQARLQLFQKQIEIMRTHRGNANVRYAWFSSSKETVSRIMFHRFEHTDMLKFKLSHGIGIYLSPTSSRISPNYYSDGDENGLHHILLCRVIMGNMELIHPGSKQFQPISENFDSGVDDLQNPLHYIIWGMHMNSHIYPEYVVSFRVPSKDKELIVREIGCDMPDSGPVNLVGTRQQILAALVKQSQERAGDHNEQVPNTPSSPWLPFPMLLNAISNKIPSENMELVGRHHDEFKTKIISRAEFIRKLRSIVGDDLLVSSIMSLKSKFPFLRVKK</sequence>
<dbReference type="PROSITE" id="PS51879">
    <property type="entry name" value="RST"/>
    <property type="match status" value="1"/>
</dbReference>
<keyword evidence="2" id="KW-0217">Developmental protein</keyword>
<feature type="domain" description="RST" evidence="6">
    <location>
        <begin position="511"/>
        <end position="582"/>
    </location>
</feature>